<protein>
    <submittedName>
        <fullName evidence="1">Riboflavin synthase</fullName>
        <ecNumber evidence="1">2.5.1.9</ecNumber>
    </submittedName>
</protein>
<organism evidence="1 2">
    <name type="scientific">Staphylococcus pseudintermedius</name>
    <dbReference type="NCBI Taxonomy" id="283734"/>
    <lineage>
        <taxon>Bacteria</taxon>
        <taxon>Bacillati</taxon>
        <taxon>Bacillota</taxon>
        <taxon>Bacilli</taxon>
        <taxon>Bacillales</taxon>
        <taxon>Staphylococcaceae</taxon>
        <taxon>Staphylococcus</taxon>
        <taxon>Staphylococcus intermedius group</taxon>
    </lineage>
</organism>
<feature type="non-terminal residue" evidence="1">
    <location>
        <position position="1"/>
    </location>
</feature>
<comment type="caution">
    <text evidence="1">The sequence shown here is derived from an EMBL/GenBank/DDBJ whole genome shotgun (WGS) entry which is preliminary data.</text>
</comment>
<dbReference type="AlphaFoldDB" id="A0A317ZBQ2"/>
<proteinExistence type="predicted"/>
<reference evidence="1 2" key="1">
    <citation type="journal article" date="2018" name="Vet. Microbiol.">
        <title>Clonal diversity and geographic distribution of methicillin-resistant Staphylococcus pseudintermedius from Australian animals: Discovery of novel sequence types.</title>
        <authorList>
            <person name="Worthing K.A."/>
            <person name="Abraham S."/>
            <person name="Coombs G.W."/>
            <person name="Pang S."/>
            <person name="Saputra S."/>
            <person name="Jordan D."/>
            <person name="Trott D.J."/>
            <person name="Norris J.M."/>
        </authorList>
    </citation>
    <scope>NUCLEOTIDE SEQUENCE [LARGE SCALE GENOMIC DNA]</scope>
    <source>
        <strain evidence="1 2">ST71 3</strain>
    </source>
</reference>
<gene>
    <name evidence="1" type="ORF">DD924_01325</name>
</gene>
<dbReference type="EC" id="2.5.1.9" evidence="1"/>
<dbReference type="EMBL" id="QEIV01000088">
    <property type="protein sequence ID" value="PWZ99690.1"/>
    <property type="molecule type" value="Genomic_DNA"/>
</dbReference>
<name>A0A317ZBQ2_STAPS</name>
<keyword evidence="1" id="KW-0808">Transferase</keyword>
<evidence type="ECO:0000313" key="2">
    <source>
        <dbReference type="Proteomes" id="UP000246351"/>
    </source>
</evidence>
<sequence>GDPVHLETDMLFKYVQAITKEKSQLSVEELLNAGF</sequence>
<accession>A0A317ZBQ2</accession>
<dbReference type="Proteomes" id="UP000246351">
    <property type="component" value="Unassembled WGS sequence"/>
</dbReference>
<dbReference type="GO" id="GO:0004746">
    <property type="term" value="F:riboflavin synthase activity"/>
    <property type="evidence" value="ECO:0007669"/>
    <property type="project" value="UniProtKB-EC"/>
</dbReference>
<evidence type="ECO:0000313" key="1">
    <source>
        <dbReference type="EMBL" id="PWZ99690.1"/>
    </source>
</evidence>